<evidence type="ECO:0000256" key="1">
    <source>
        <dbReference type="SAM" id="MobiDB-lite"/>
    </source>
</evidence>
<dbReference type="AlphaFoldDB" id="A9NVX0"/>
<proteinExistence type="evidence at transcript level"/>
<evidence type="ECO:0000313" key="3">
    <source>
        <dbReference type="EMBL" id="ABK24781.1"/>
    </source>
</evidence>
<dbReference type="EMBL" id="EF085476">
    <property type="protein sequence ID" value="ABK24781.1"/>
    <property type="molecule type" value="mRNA"/>
</dbReference>
<name>A9NVX0_PICSI</name>
<accession>A9NVX0</accession>
<reference evidence="3" key="1">
    <citation type="journal article" date="2008" name="BMC Genomics">
        <title>A conifer genomics resource of 200,000 spruce (Picea spp.) ESTs and 6,464 high-quality, sequence-finished full-length cDNAs for Sitka spruce (Picea sitchensis).</title>
        <authorList>
            <person name="Ralph S.G."/>
            <person name="Chun H.J."/>
            <person name="Kolosova N."/>
            <person name="Cooper D."/>
            <person name="Oddy C."/>
            <person name="Ritland C.E."/>
            <person name="Kirkpatrick R."/>
            <person name="Moore R."/>
            <person name="Barber S."/>
            <person name="Holt R.A."/>
            <person name="Jones S.J."/>
            <person name="Marra M.A."/>
            <person name="Douglas C.J."/>
            <person name="Ritland K."/>
            <person name="Bohlmann J."/>
        </authorList>
    </citation>
    <scope>NUCLEOTIDE SEQUENCE</scope>
    <source>
        <tissue evidence="3">Green portion of the leader tissue</tissue>
    </source>
</reference>
<dbReference type="PANTHER" id="PTHR34379">
    <property type="entry name" value="OS07G0553800 PROTEIN"/>
    <property type="match status" value="1"/>
</dbReference>
<keyword evidence="2" id="KW-0472">Membrane</keyword>
<feature type="compositionally biased region" description="Basic and acidic residues" evidence="1">
    <location>
        <begin position="121"/>
        <end position="134"/>
    </location>
</feature>
<feature type="region of interest" description="Disordered" evidence="1">
    <location>
        <begin position="117"/>
        <end position="139"/>
    </location>
</feature>
<sequence>MSWFRFLKITALGFLGLIPMWVRRSAISEAAAMAVVMGVDGVMCTKKFILSGVSYFTTLFRNPRNPKTSQNERGVKEIAEQRDVYKLGRRTSRLGLTGSAPSRPLRAHVQPIEFSTSASARAEKQKTIDPEDKHHQSKAKRFRRVVSMENFPIKTSRPQDSDRFYKRTSPTMANDGSVGATVIIIMLLCLVFYGGFCAILLTSAWWYLLPMLIEQRMREINRNDNSRMVDLQSNEYKMKVIMDGLLERKHN</sequence>
<dbReference type="PANTHER" id="PTHR34379:SF6">
    <property type="entry name" value="PROTEIN 3F"/>
    <property type="match status" value="1"/>
</dbReference>
<protein>
    <submittedName>
        <fullName evidence="3">Uncharacterized protein</fullName>
    </submittedName>
</protein>
<organism evidence="3">
    <name type="scientific">Picea sitchensis</name>
    <name type="common">Sitka spruce</name>
    <name type="synonym">Pinus sitchensis</name>
    <dbReference type="NCBI Taxonomy" id="3332"/>
    <lineage>
        <taxon>Eukaryota</taxon>
        <taxon>Viridiplantae</taxon>
        <taxon>Streptophyta</taxon>
        <taxon>Embryophyta</taxon>
        <taxon>Tracheophyta</taxon>
        <taxon>Spermatophyta</taxon>
        <taxon>Pinopsida</taxon>
        <taxon>Pinidae</taxon>
        <taxon>Conifers I</taxon>
        <taxon>Pinales</taxon>
        <taxon>Pinaceae</taxon>
        <taxon>Picea</taxon>
    </lineage>
</organism>
<dbReference type="InterPro" id="IPR040411">
    <property type="entry name" value="At5g23160-like"/>
</dbReference>
<keyword evidence="2" id="KW-1133">Transmembrane helix</keyword>
<evidence type="ECO:0000256" key="2">
    <source>
        <dbReference type="SAM" id="Phobius"/>
    </source>
</evidence>
<feature type="transmembrane region" description="Helical" evidence="2">
    <location>
        <begin position="182"/>
        <end position="208"/>
    </location>
</feature>
<keyword evidence="2" id="KW-0812">Transmembrane</keyword>